<dbReference type="GO" id="GO:0003723">
    <property type="term" value="F:RNA binding"/>
    <property type="evidence" value="ECO:0007669"/>
    <property type="project" value="TreeGrafter"/>
</dbReference>
<dbReference type="PANTHER" id="PTHR13173">
    <property type="entry name" value="WW DOMAIN BINDING PROTEIN 4"/>
    <property type="match status" value="1"/>
</dbReference>
<dbReference type="PANTHER" id="PTHR13173:SF10">
    <property type="entry name" value="WW DOMAIN-BINDING PROTEIN 4"/>
    <property type="match status" value="1"/>
</dbReference>
<dbReference type="OMA" id="FDNSTRW"/>
<keyword evidence="3" id="KW-0863">Zinc-finger</keyword>
<feature type="region of interest" description="Disordered" evidence="6">
    <location>
        <begin position="211"/>
        <end position="441"/>
    </location>
</feature>
<feature type="compositionally biased region" description="Pro residues" evidence="6">
    <location>
        <begin position="374"/>
        <end position="387"/>
    </location>
</feature>
<feature type="domain" description="WW" evidence="7">
    <location>
        <begin position="188"/>
        <end position="221"/>
    </location>
</feature>
<evidence type="ECO:0000259" key="8">
    <source>
        <dbReference type="PROSITE" id="PS50171"/>
    </source>
</evidence>
<feature type="domain" description="Matrin-type" evidence="8">
    <location>
        <begin position="11"/>
        <end position="42"/>
    </location>
</feature>
<feature type="compositionally biased region" description="Basic and acidic residues" evidence="6">
    <location>
        <begin position="301"/>
        <end position="311"/>
    </location>
</feature>
<feature type="compositionally biased region" description="Basic and acidic residues" evidence="6">
    <location>
        <begin position="155"/>
        <end position="164"/>
    </location>
</feature>
<dbReference type="Gene3D" id="2.20.70.10">
    <property type="match status" value="2"/>
</dbReference>
<dbReference type="PROSITE" id="PS50171">
    <property type="entry name" value="ZF_MATRIN"/>
    <property type="match status" value="1"/>
</dbReference>
<dbReference type="Ensembl" id="ENSSFAT00005050242.1">
    <property type="protein sequence ID" value="ENSSFAP00005048626.1"/>
    <property type="gene ID" value="ENSSFAG00005023602.1"/>
</dbReference>
<feature type="compositionally biased region" description="Basic residues" evidence="6">
    <location>
        <begin position="118"/>
        <end position="129"/>
    </location>
</feature>
<dbReference type="InterPro" id="IPR001202">
    <property type="entry name" value="WW_dom"/>
</dbReference>
<sequence length="441" mass="49517">MADYWKSQPRKFCQYCKCWIADNKPSIEFHERGKNHKENVAAKISEIKKKSVDKAKQERRMCKQFAAMEEAAMKAYEEDLKRMEMEARGLSSPILAPEKEEETPPAEETAPPPPQEKKPKKKKEEKRKKKEEEEEVWVEGQSDEGHLYYYNTRTGESRWDRPEGSIRSVVNQQNQQFQQYQQGASSAGSSGSPWMEAVSPEGYTYYYNTQTGESSWEKPPGFPSGEEPLPPGTLPEGAELPGQGAGLPVENQEVPDESVQQSSAPKISFRKRKAETEEAGKQEEEEEEEGGKAGDLVSADTTKEEETRADSEQNPPEQASVQSSAADPGQTEVKEPEVKIQVKRRRTVNPYGAWEKIKEEKDPYSSVDLQLPPAAEPPPGPPALPPEPRPRFKERVITSLGNQEEEEEGAGPAGGGEPATFRKSRALNGRGRRLRQRDDDN</sequence>
<proteinExistence type="predicted"/>
<dbReference type="GO" id="GO:0008270">
    <property type="term" value="F:zinc ion binding"/>
    <property type="evidence" value="ECO:0007669"/>
    <property type="project" value="UniProtKB-KW"/>
</dbReference>
<dbReference type="OrthoDB" id="191651at2759"/>
<feature type="compositionally biased region" description="Polar residues" evidence="6">
    <location>
        <begin position="312"/>
        <end position="325"/>
    </location>
</feature>
<dbReference type="InterPro" id="IPR036020">
    <property type="entry name" value="WW_dom_sf"/>
</dbReference>
<dbReference type="Pfam" id="PF06220">
    <property type="entry name" value="zf-U1"/>
    <property type="match status" value="1"/>
</dbReference>
<dbReference type="InParanoid" id="A0A672J359"/>
<evidence type="ECO:0000256" key="2">
    <source>
        <dbReference type="ARBA" id="ARBA00022723"/>
    </source>
</evidence>
<keyword evidence="10" id="KW-1185">Reference proteome</keyword>
<dbReference type="InterPro" id="IPR003604">
    <property type="entry name" value="Matrin/U1-like-C_Znf_C2H2"/>
</dbReference>
<dbReference type="SUPFAM" id="SSF57667">
    <property type="entry name" value="beta-beta-alpha zinc fingers"/>
    <property type="match status" value="1"/>
</dbReference>
<dbReference type="Gene3D" id="3.30.160.60">
    <property type="entry name" value="Classic Zinc Finger"/>
    <property type="match status" value="1"/>
</dbReference>
<dbReference type="AlphaFoldDB" id="A0A672J359"/>
<keyword evidence="5" id="KW-0539">Nucleus</keyword>
<dbReference type="InterPro" id="IPR036236">
    <property type="entry name" value="Znf_C2H2_sf"/>
</dbReference>
<dbReference type="InterPro" id="IPR040023">
    <property type="entry name" value="WBP4"/>
</dbReference>
<evidence type="ECO:0000313" key="10">
    <source>
        <dbReference type="Proteomes" id="UP000472267"/>
    </source>
</evidence>
<dbReference type="PROSITE" id="PS50020">
    <property type="entry name" value="WW_DOMAIN_2"/>
    <property type="match status" value="2"/>
</dbReference>
<feature type="region of interest" description="Disordered" evidence="6">
    <location>
        <begin position="84"/>
        <end position="197"/>
    </location>
</feature>
<evidence type="ECO:0000256" key="4">
    <source>
        <dbReference type="ARBA" id="ARBA00022833"/>
    </source>
</evidence>
<evidence type="ECO:0000256" key="1">
    <source>
        <dbReference type="ARBA" id="ARBA00004123"/>
    </source>
</evidence>
<evidence type="ECO:0000256" key="5">
    <source>
        <dbReference type="ARBA" id="ARBA00023242"/>
    </source>
</evidence>
<reference evidence="9" key="2">
    <citation type="submission" date="2025-09" db="UniProtKB">
        <authorList>
            <consortium name="Ensembl"/>
        </authorList>
    </citation>
    <scope>IDENTIFICATION</scope>
</reference>
<evidence type="ECO:0000259" key="7">
    <source>
        <dbReference type="PROSITE" id="PS50020"/>
    </source>
</evidence>
<dbReference type="SUPFAM" id="SSF51045">
    <property type="entry name" value="WW domain"/>
    <property type="match status" value="2"/>
</dbReference>
<reference evidence="9" key="1">
    <citation type="submission" date="2025-08" db="UniProtKB">
        <authorList>
            <consortium name="Ensembl"/>
        </authorList>
    </citation>
    <scope>IDENTIFICATION</scope>
</reference>
<dbReference type="GO" id="GO:0071011">
    <property type="term" value="C:precatalytic spliceosome"/>
    <property type="evidence" value="ECO:0007669"/>
    <property type="project" value="TreeGrafter"/>
</dbReference>
<accession>A0A672J359</accession>
<dbReference type="PROSITE" id="PS01159">
    <property type="entry name" value="WW_DOMAIN_1"/>
    <property type="match status" value="2"/>
</dbReference>
<dbReference type="GO" id="GO:0000398">
    <property type="term" value="P:mRNA splicing, via spliceosome"/>
    <property type="evidence" value="ECO:0007669"/>
    <property type="project" value="InterPro"/>
</dbReference>
<keyword evidence="2" id="KW-0479">Metal-binding</keyword>
<name>A0A672J359_SALFA</name>
<feature type="compositionally biased region" description="Low complexity" evidence="6">
    <location>
        <begin position="168"/>
        <end position="192"/>
    </location>
</feature>
<feature type="compositionally biased region" description="Basic residues" evidence="6">
    <location>
        <begin position="422"/>
        <end position="435"/>
    </location>
</feature>
<dbReference type="Proteomes" id="UP000472267">
    <property type="component" value="Unassembled WGS sequence"/>
</dbReference>
<protein>
    <submittedName>
        <fullName evidence="9">WW domain-binding protein 4-like</fullName>
    </submittedName>
</protein>
<dbReference type="Pfam" id="PF00397">
    <property type="entry name" value="WW"/>
    <property type="match status" value="2"/>
</dbReference>
<dbReference type="SMART" id="SM00456">
    <property type="entry name" value="WW"/>
    <property type="match status" value="2"/>
</dbReference>
<organism evidence="9 10">
    <name type="scientific">Salarias fasciatus</name>
    <name type="common">Jewelled blenny</name>
    <name type="synonym">Blennius fasciatus</name>
    <dbReference type="NCBI Taxonomy" id="181472"/>
    <lineage>
        <taxon>Eukaryota</taxon>
        <taxon>Metazoa</taxon>
        <taxon>Chordata</taxon>
        <taxon>Craniata</taxon>
        <taxon>Vertebrata</taxon>
        <taxon>Euteleostomi</taxon>
        <taxon>Actinopterygii</taxon>
        <taxon>Neopterygii</taxon>
        <taxon>Teleostei</taxon>
        <taxon>Neoteleostei</taxon>
        <taxon>Acanthomorphata</taxon>
        <taxon>Ovalentaria</taxon>
        <taxon>Blenniimorphae</taxon>
        <taxon>Blenniiformes</taxon>
        <taxon>Blennioidei</taxon>
        <taxon>Blenniidae</taxon>
        <taxon>Salariinae</taxon>
        <taxon>Salarias</taxon>
    </lineage>
</organism>
<dbReference type="InterPro" id="IPR013085">
    <property type="entry name" value="U1-CZ_Znf_C2H2"/>
</dbReference>
<dbReference type="CDD" id="cd00201">
    <property type="entry name" value="WW"/>
    <property type="match status" value="2"/>
</dbReference>
<keyword evidence="4" id="KW-0862">Zinc</keyword>
<evidence type="ECO:0000313" key="9">
    <source>
        <dbReference type="Ensembl" id="ENSSFAP00005048626.1"/>
    </source>
</evidence>
<evidence type="ECO:0000256" key="6">
    <source>
        <dbReference type="SAM" id="MobiDB-lite"/>
    </source>
</evidence>
<dbReference type="SMART" id="SM00451">
    <property type="entry name" value="ZnF_U1"/>
    <property type="match status" value="1"/>
</dbReference>
<gene>
    <name evidence="9" type="primary">wbp4</name>
</gene>
<comment type="subcellular location">
    <subcellularLocation>
        <location evidence="1">Nucleus</location>
    </subcellularLocation>
</comment>
<feature type="domain" description="WW" evidence="7">
    <location>
        <begin position="131"/>
        <end position="164"/>
    </location>
</feature>
<dbReference type="InterPro" id="IPR000690">
    <property type="entry name" value="Matrin/U1-C_Znf_C2H2"/>
</dbReference>
<evidence type="ECO:0000256" key="3">
    <source>
        <dbReference type="ARBA" id="ARBA00022771"/>
    </source>
</evidence>